<dbReference type="InterPro" id="IPR019903">
    <property type="entry name" value="RIC_family"/>
</dbReference>
<keyword evidence="2" id="KW-0963">Cytoplasm</keyword>
<dbReference type="NCBIfam" id="TIGR03652">
    <property type="entry name" value="FeS_repair_RIC"/>
    <property type="match status" value="1"/>
</dbReference>
<keyword evidence="7" id="KW-1185">Reference proteome</keyword>
<protein>
    <submittedName>
        <fullName evidence="6">ScdA</fullName>
    </submittedName>
</protein>
<evidence type="ECO:0000256" key="3">
    <source>
        <dbReference type="ARBA" id="ARBA00022723"/>
    </source>
</evidence>
<reference evidence="6 7" key="1">
    <citation type="submission" date="2021-04" db="EMBL/GenBank/DDBJ databases">
        <authorList>
            <person name="Rakotoarivonina H."/>
        </authorList>
    </citation>
    <scope>NUCLEOTIDE SEQUENCE [LARGE SCALE GENOMIC DNA]</scope>
    <source>
        <strain evidence="6 7">XE</strain>
    </source>
</reference>
<dbReference type="Pfam" id="PF04405">
    <property type="entry name" value="ScdA_N"/>
    <property type="match status" value="1"/>
</dbReference>
<evidence type="ECO:0000259" key="5">
    <source>
        <dbReference type="Pfam" id="PF01814"/>
    </source>
</evidence>
<comment type="caution">
    <text evidence="6">The sequence shown here is derived from an EMBL/GenBank/DDBJ whole genome shotgun (WGS) entry which is preliminary data.</text>
</comment>
<dbReference type="Pfam" id="PF01814">
    <property type="entry name" value="Hemerythrin"/>
    <property type="match status" value="1"/>
</dbReference>
<keyword evidence="3" id="KW-0479">Metal-binding</keyword>
<keyword evidence="4" id="KW-0408">Iron</keyword>
<organism evidence="6 7">
    <name type="scientific">Thermobacillus xylanilyticus</name>
    <dbReference type="NCBI Taxonomy" id="76633"/>
    <lineage>
        <taxon>Bacteria</taxon>
        <taxon>Bacillati</taxon>
        <taxon>Bacillota</taxon>
        <taxon>Bacilli</taxon>
        <taxon>Bacillales</taxon>
        <taxon>Paenibacillaceae</taxon>
        <taxon>Thermobacillus</taxon>
    </lineage>
</organism>
<evidence type="ECO:0000256" key="4">
    <source>
        <dbReference type="ARBA" id="ARBA00023004"/>
    </source>
</evidence>
<dbReference type="EMBL" id="CAJRAY010000064">
    <property type="protein sequence ID" value="CAG5089270.1"/>
    <property type="molecule type" value="Genomic_DNA"/>
</dbReference>
<feature type="domain" description="Hemerythrin-like" evidence="5">
    <location>
        <begin position="84"/>
        <end position="230"/>
    </location>
</feature>
<dbReference type="RefSeq" id="WP_213484925.1">
    <property type="nucleotide sequence ID" value="NZ_CAJRAY010000064.1"/>
</dbReference>
<comment type="subcellular location">
    <subcellularLocation>
        <location evidence="1">Cytoplasm</location>
    </subcellularLocation>
</comment>
<accession>A0ABM8V5S3</accession>
<dbReference type="Proteomes" id="UP000681526">
    <property type="component" value="Unassembled WGS sequence"/>
</dbReference>
<proteinExistence type="predicted"/>
<evidence type="ECO:0000313" key="7">
    <source>
        <dbReference type="Proteomes" id="UP000681526"/>
    </source>
</evidence>
<gene>
    <name evidence="6" type="primary">txxe 1773-scdA</name>
    <name evidence="6" type="ORF">TXXE_12830</name>
</gene>
<name>A0ABM8V5S3_THEXY</name>
<dbReference type="Gene3D" id="1.20.120.520">
    <property type="entry name" value="nmb1532 protein domain like"/>
    <property type="match status" value="1"/>
</dbReference>
<evidence type="ECO:0000256" key="1">
    <source>
        <dbReference type="ARBA" id="ARBA00004496"/>
    </source>
</evidence>
<dbReference type="InterPro" id="IPR012312">
    <property type="entry name" value="Hemerythrin-like"/>
</dbReference>
<dbReference type="PANTHER" id="PTHR36438">
    <property type="entry name" value="IRON-SULFUR CLUSTER REPAIR PROTEIN YTFE"/>
    <property type="match status" value="1"/>
</dbReference>
<evidence type="ECO:0000313" key="6">
    <source>
        <dbReference type="EMBL" id="CAG5089270.1"/>
    </source>
</evidence>
<sequence length="238" mass="27319">MEAAFNGSERVGDIVAGFPGAGNLMKEYRIDFCCGGDRTLSEALEQRQIDKQAFLERLNQLYRQAQERMTRDTDWREKTSSELIDHIVQTHHAYLREELPLLGEFVAKIYRVHGSAHPELAALHDRFHRMKAELERHLADEEETVFPLIRRAEQAGAQAGGAEAAKAIGEMEDDHSAVGELLKEMREITRDYRLPEDACRTYTLAFRKLEALESDLFEHIHLENNVLFPRYRSLAGTH</sequence>
<dbReference type="PANTHER" id="PTHR36438:SF1">
    <property type="entry name" value="IRON-SULFUR CLUSTER REPAIR PROTEIN YTFE"/>
    <property type="match status" value="1"/>
</dbReference>
<evidence type="ECO:0000256" key="2">
    <source>
        <dbReference type="ARBA" id="ARBA00022490"/>
    </source>
</evidence>